<evidence type="ECO:0000256" key="4">
    <source>
        <dbReference type="ARBA" id="ARBA00022777"/>
    </source>
</evidence>
<feature type="region of interest" description="Disordered" evidence="6">
    <location>
        <begin position="402"/>
        <end position="422"/>
    </location>
</feature>
<dbReference type="InterPro" id="IPR000719">
    <property type="entry name" value="Prot_kinase_dom"/>
</dbReference>
<dbReference type="PROSITE" id="PS50011">
    <property type="entry name" value="PROTEIN_KINASE_DOM"/>
    <property type="match status" value="1"/>
</dbReference>
<protein>
    <recommendedName>
        <fullName evidence="7">Protein kinase domain-containing protein</fullName>
    </recommendedName>
</protein>
<evidence type="ECO:0000313" key="9">
    <source>
        <dbReference type="Proteomes" id="UP000790833"/>
    </source>
</evidence>
<dbReference type="AlphaFoldDB" id="A0A9P8AKA8"/>
<dbReference type="SUPFAM" id="SSF56112">
    <property type="entry name" value="Protein kinase-like (PK-like)"/>
    <property type="match status" value="1"/>
</dbReference>
<dbReference type="PROSITE" id="PS00108">
    <property type="entry name" value="PROTEIN_KINASE_ST"/>
    <property type="match status" value="1"/>
</dbReference>
<feature type="compositionally biased region" description="Polar residues" evidence="6">
    <location>
        <begin position="566"/>
        <end position="576"/>
    </location>
</feature>
<evidence type="ECO:0000256" key="6">
    <source>
        <dbReference type="SAM" id="MobiDB-lite"/>
    </source>
</evidence>
<dbReference type="Pfam" id="PF00069">
    <property type="entry name" value="Pkinase"/>
    <property type="match status" value="1"/>
</dbReference>
<dbReference type="OrthoDB" id="68483at2759"/>
<dbReference type="SMART" id="SM00220">
    <property type="entry name" value="S_TKc"/>
    <property type="match status" value="1"/>
</dbReference>
<dbReference type="EMBL" id="JAHMUF010000001">
    <property type="protein sequence ID" value="KAG7196290.1"/>
    <property type="molecule type" value="Genomic_DNA"/>
</dbReference>
<evidence type="ECO:0000313" key="8">
    <source>
        <dbReference type="EMBL" id="KAG7196290.1"/>
    </source>
</evidence>
<dbReference type="PANTHER" id="PTHR43895:SF152">
    <property type="entry name" value="SERINE_THREONINE-PROTEIN KINASE TOS3"/>
    <property type="match status" value="1"/>
</dbReference>
<keyword evidence="1" id="KW-0723">Serine/threonine-protein kinase</keyword>
<dbReference type="RefSeq" id="XP_043051835.1">
    <property type="nucleotide sequence ID" value="XM_043191158.1"/>
</dbReference>
<keyword evidence="5" id="KW-0067">ATP-binding</keyword>
<dbReference type="CDD" id="cd14008">
    <property type="entry name" value="STKc_LKB1_CaMKK"/>
    <property type="match status" value="1"/>
</dbReference>
<dbReference type="InterPro" id="IPR008271">
    <property type="entry name" value="Ser/Thr_kinase_AS"/>
</dbReference>
<dbReference type="GeneID" id="66113679"/>
<dbReference type="GO" id="GO:0005524">
    <property type="term" value="F:ATP binding"/>
    <property type="evidence" value="ECO:0007669"/>
    <property type="project" value="UniProtKB-KW"/>
</dbReference>
<proteinExistence type="predicted"/>
<dbReference type="PANTHER" id="PTHR43895">
    <property type="entry name" value="CALCIUM/CALMODULIN-DEPENDENT PROTEIN KINASE KINASE-RELATED"/>
    <property type="match status" value="1"/>
</dbReference>
<comment type="caution">
    <text evidence="8">The sequence shown here is derived from an EMBL/GenBank/DDBJ whole genome shotgun (WGS) entry which is preliminary data.</text>
</comment>
<feature type="compositionally biased region" description="Polar residues" evidence="6">
    <location>
        <begin position="534"/>
        <end position="553"/>
    </location>
</feature>
<gene>
    <name evidence="8" type="ORF">KQ657_000305</name>
</gene>
<keyword evidence="3" id="KW-0547">Nucleotide-binding</keyword>
<feature type="region of interest" description="Disordered" evidence="6">
    <location>
        <begin position="755"/>
        <end position="780"/>
    </location>
</feature>
<keyword evidence="9" id="KW-1185">Reference proteome</keyword>
<keyword evidence="4" id="KW-0418">Kinase</keyword>
<dbReference type="Gene3D" id="1.10.510.10">
    <property type="entry name" value="Transferase(Phosphotransferase) domain 1"/>
    <property type="match status" value="1"/>
</dbReference>
<dbReference type="GO" id="GO:0004674">
    <property type="term" value="F:protein serine/threonine kinase activity"/>
    <property type="evidence" value="ECO:0007669"/>
    <property type="project" value="UniProtKB-KW"/>
</dbReference>
<reference evidence="8" key="1">
    <citation type="submission" date="2021-03" db="EMBL/GenBank/DDBJ databases">
        <authorList>
            <person name="Palmer J.M."/>
        </authorList>
    </citation>
    <scope>NUCLEOTIDE SEQUENCE</scope>
    <source>
        <strain evidence="8">ARV_011</strain>
    </source>
</reference>
<evidence type="ECO:0000256" key="3">
    <source>
        <dbReference type="ARBA" id="ARBA00022741"/>
    </source>
</evidence>
<feature type="domain" description="Protein kinase" evidence="7">
    <location>
        <begin position="23"/>
        <end position="344"/>
    </location>
</feature>
<evidence type="ECO:0000256" key="2">
    <source>
        <dbReference type="ARBA" id="ARBA00022679"/>
    </source>
</evidence>
<name>A0A9P8AKA8_9ASCO</name>
<evidence type="ECO:0000256" key="1">
    <source>
        <dbReference type="ARBA" id="ARBA00022527"/>
    </source>
</evidence>
<dbReference type="InterPro" id="IPR011009">
    <property type="entry name" value="Kinase-like_dom_sf"/>
</dbReference>
<keyword evidence="2" id="KW-0808">Transferase</keyword>
<evidence type="ECO:0000256" key="5">
    <source>
        <dbReference type="ARBA" id="ARBA00022840"/>
    </source>
</evidence>
<feature type="region of interest" description="Disordered" evidence="6">
    <location>
        <begin position="518"/>
        <end position="603"/>
    </location>
</feature>
<organism evidence="8 9">
    <name type="scientific">Scheffersomyces spartinae</name>
    <dbReference type="NCBI Taxonomy" id="45513"/>
    <lineage>
        <taxon>Eukaryota</taxon>
        <taxon>Fungi</taxon>
        <taxon>Dikarya</taxon>
        <taxon>Ascomycota</taxon>
        <taxon>Saccharomycotina</taxon>
        <taxon>Pichiomycetes</taxon>
        <taxon>Debaryomycetaceae</taxon>
        <taxon>Scheffersomyces</taxon>
    </lineage>
</organism>
<feature type="compositionally biased region" description="Acidic residues" evidence="6">
    <location>
        <begin position="756"/>
        <end position="773"/>
    </location>
</feature>
<evidence type="ECO:0000259" key="7">
    <source>
        <dbReference type="PROSITE" id="PS50011"/>
    </source>
</evidence>
<dbReference type="Proteomes" id="UP000790833">
    <property type="component" value="Unassembled WGS sequence"/>
</dbReference>
<dbReference type="GO" id="GO:0007165">
    <property type="term" value="P:signal transduction"/>
    <property type="evidence" value="ECO:0007669"/>
    <property type="project" value="TreeGrafter"/>
</dbReference>
<sequence length="803" mass="90175">MYVSSLTIATDGRFRRKIINDRYLIVKKIGEGQYGKVLLAEDLGGRQQQQQSSNKEYDTPLYHHHHKLVAIKTINRIDRLRLITKTYLSHTTKIKREIQIMKNCSHPNVVRLYVVIDDLKFDKILLVLEYCKFGEIDWKHYSHYYEKYNKPMNGIRLNKILRDVLNGLEYLHDCRKIIHRDLKPSNLLISHDNTIKISDFGVSLILENNANDDKELGKTVGTPAFYAPELCQFVNNRLSMIQNLETSSTSSSVKIDSRIDIWSLGVILYCLMFNELPFNGFNEFELFKKIVEDDLRFPKFCKKSKATEDDMTEITQLKDLIKKILIKDPEKRIDIKGIKNHPFTLHDLRSASDKKKFLKLNSTIIQEQLGSDSASSQNGVGLAHKIKKFFAGNDKTAALPQAPISAPISQSTPTLLSRPPDTKTLQQVDDLLDSYLDSSSEDESYGSVVENIDTDDLLQGLRGDSMEQQQQQYTNSTNEASVNSGLLKLSSFVPHEDENNLKTRPPPLTLLPPAIAYKEDGQNSKSSGPGGLETPTTNTTFMIGEASPSSLKSVFSPARRFKNQNRDSNGSTNSGESGDYRSSKLRSSLSEEDNRKDNVTITSLASPVKKESYNARDFAEPRSFFASGSKATSNNINGNLPSSGSSTHLSQLLQQALEDEEDFAFSKPPSSRYSNGSVISEYGHSRTSSFSGSNANGSGFVGLSRITSSSSLLNLNAYLTDDLLPQSLSGFNMDERQQGRRKLYSDVIPLSKWNQDEESLQCESSDDDDDDDANNTTLVLKDNTLEPPLFNVLTMDQYLDQLE</sequence>
<accession>A0A9P8AKA8</accession>